<keyword evidence="2" id="KW-1185">Reference proteome</keyword>
<name>A0A182E503_ONCOC</name>
<reference evidence="1 2" key="2">
    <citation type="submission" date="2018-08" db="EMBL/GenBank/DDBJ databases">
        <authorList>
            <person name="Laetsch R D."/>
            <person name="Stevens L."/>
            <person name="Kumar S."/>
            <person name="Blaxter L. M."/>
        </authorList>
    </citation>
    <scope>NUCLEOTIDE SEQUENCE [LARGE SCALE GENOMIC DNA]</scope>
</reference>
<sequence>MNNHRLGRIQKGEWLTDSTAWSPRPNRISRMRHSKIARGKTSPKFRNLRDGIDSDFVPLLSQRIKKAYCDESSDDEEYDESDGIYDSDYLDDDSDYLDDTYDEQAYNDNDRYHEYFGYHLHYPLNPRYVDEMEQVENDDGVSFPTSFLHPVSTSEKIPHMLPVLKSSSSKISPNSLSKPTKIAIRKRTAANNYRKIKTKNITTKITSTTPRAMPVKHSRKVIQLNEYDE</sequence>
<evidence type="ECO:0000313" key="1">
    <source>
        <dbReference type="EMBL" id="VDK67861.1"/>
    </source>
</evidence>
<gene>
    <name evidence="1" type="ORF">NOO_LOCUS3077</name>
</gene>
<dbReference type="AlphaFoldDB" id="A0A182E503"/>
<evidence type="ECO:0000313" key="3">
    <source>
        <dbReference type="WBParaSite" id="nOo.2.0.1.t03077-RA"/>
    </source>
</evidence>
<accession>A0A182E503</accession>
<organism evidence="3">
    <name type="scientific">Onchocerca ochengi</name>
    <name type="common">Filarial nematode worm</name>
    <dbReference type="NCBI Taxonomy" id="42157"/>
    <lineage>
        <taxon>Eukaryota</taxon>
        <taxon>Metazoa</taxon>
        <taxon>Ecdysozoa</taxon>
        <taxon>Nematoda</taxon>
        <taxon>Chromadorea</taxon>
        <taxon>Rhabditida</taxon>
        <taxon>Spirurina</taxon>
        <taxon>Spiruromorpha</taxon>
        <taxon>Filarioidea</taxon>
        <taxon>Onchocercidae</taxon>
        <taxon>Onchocerca</taxon>
    </lineage>
</organism>
<dbReference type="EMBL" id="UYRW01000551">
    <property type="protein sequence ID" value="VDK67861.1"/>
    <property type="molecule type" value="Genomic_DNA"/>
</dbReference>
<evidence type="ECO:0000313" key="2">
    <source>
        <dbReference type="Proteomes" id="UP000271087"/>
    </source>
</evidence>
<dbReference type="WBParaSite" id="nOo.2.0.1.t03077-RA">
    <property type="protein sequence ID" value="nOo.2.0.1.t03077-RA"/>
    <property type="gene ID" value="nOo.2.0.1.g03077"/>
</dbReference>
<dbReference type="OrthoDB" id="10424295at2759"/>
<proteinExistence type="predicted"/>
<dbReference type="Proteomes" id="UP000271087">
    <property type="component" value="Unassembled WGS sequence"/>
</dbReference>
<reference evidence="3" key="1">
    <citation type="submission" date="2016-06" db="UniProtKB">
        <authorList>
            <consortium name="WormBaseParasite"/>
        </authorList>
    </citation>
    <scope>IDENTIFICATION</scope>
</reference>
<protein>
    <submittedName>
        <fullName evidence="1 3">Uncharacterized protein</fullName>
    </submittedName>
</protein>